<comment type="caution">
    <text evidence="2">The sequence shown here is derived from an EMBL/GenBank/DDBJ whole genome shotgun (WGS) entry which is preliminary data.</text>
</comment>
<feature type="region of interest" description="Disordered" evidence="1">
    <location>
        <begin position="22"/>
        <end position="43"/>
    </location>
</feature>
<name>A0A919FBH6_9ACTN</name>
<keyword evidence="3" id="KW-1185">Reference proteome</keyword>
<evidence type="ECO:0000313" key="2">
    <source>
        <dbReference type="EMBL" id="GHH60002.1"/>
    </source>
</evidence>
<accession>A0A919FBH6</accession>
<evidence type="ECO:0000313" key="3">
    <source>
        <dbReference type="Proteomes" id="UP000617734"/>
    </source>
</evidence>
<dbReference type="EMBL" id="BNBO01000001">
    <property type="protein sequence ID" value="GHH60002.1"/>
    <property type="molecule type" value="Genomic_DNA"/>
</dbReference>
<gene>
    <name evidence="2" type="ORF">GCM10018781_04170</name>
</gene>
<organism evidence="2 3">
    <name type="scientific">Kitasatospora indigofera</name>
    <dbReference type="NCBI Taxonomy" id="67307"/>
    <lineage>
        <taxon>Bacteria</taxon>
        <taxon>Bacillati</taxon>
        <taxon>Actinomycetota</taxon>
        <taxon>Actinomycetes</taxon>
        <taxon>Kitasatosporales</taxon>
        <taxon>Streptomycetaceae</taxon>
        <taxon>Kitasatospora</taxon>
    </lineage>
</organism>
<dbReference type="GeneID" id="95350950"/>
<evidence type="ECO:0000256" key="1">
    <source>
        <dbReference type="SAM" id="MobiDB-lite"/>
    </source>
</evidence>
<dbReference type="AlphaFoldDB" id="A0A919FBH6"/>
<reference evidence="2" key="1">
    <citation type="journal article" date="2014" name="Int. J. Syst. Evol. Microbiol.">
        <title>Complete genome sequence of Corynebacterium casei LMG S-19264T (=DSM 44701T), isolated from a smear-ripened cheese.</title>
        <authorList>
            <consortium name="US DOE Joint Genome Institute (JGI-PGF)"/>
            <person name="Walter F."/>
            <person name="Albersmeier A."/>
            <person name="Kalinowski J."/>
            <person name="Ruckert C."/>
        </authorList>
    </citation>
    <scope>NUCLEOTIDE SEQUENCE</scope>
    <source>
        <strain evidence="2">JCM 4646</strain>
    </source>
</reference>
<protein>
    <submittedName>
        <fullName evidence="2">Uncharacterized protein</fullName>
    </submittedName>
</protein>
<sequence>MSEDDLEFAPYLQSSIGAAIRSSTPDLPPDLAPTLQLSGPRGQRLPVQGTGLRMLGPEGVVGLDTRHITRVEPAPGSTEVEPNYLPCVEFDSPELPWLFTPARAADGRLRPWLLLIVVEAAGHAVQPGNPLPFVDVELALLPPLGDSWQWAHLQRPAGQRGPLISRLLCPRRLGPDTDYLACLVPAFQAGVTAGLSGGFTDVDQLGDAWPFPGQDVFRLPVYHHWGFRTGAEGDFEELATAVVPLSAAEAGPLGGRTVDITRPWLHGPPLDSGDPAGGRQTITVQGVLTLFAPPPGTATPAALENFRSRVAEHIGRGTGTALAPPLYGGHPVVADAVEPSAAGWLADLNLDPENRIAAALGADWVRQNQEFLMARAWEQVGAVREANRKRQEAAFCTRVAGSLHRRHLQTLTPAEIVEVAAPVGDRVRTDSGLPLRTEFAVSPAPTALAGTALHRLLRRGGPVARRAALDGDSFARRTLSGALLPPLAVPLVTRPTVSPAVRGMDSDPLAARVDGALRSADTRRATGLLRTMSALAPAALANGFTAQAEAITAVLAPSVGQLAGAPQGFAGGGPDPAGLLAAEQLFDAPAVAPLVPGLAAALAAPPEGFGMTLPEPDTALTGADGMGDDPGTLLLQYGVPVDPDGIKERLARALDPGPLLAARLADRVTLAGESLVALPEEVADPVMACPDFPAAMALALKESEPDWFLPGSAAVPDDRAVLLKANGPFIAAFMVGANDELNREMRWREYPTDLRGSPFTHFWPRPDGLADIPPVHGWAPDGALGSHLALDADGLDVLLIRGRLVRRYPGLVVAAVPPAAVRRPDLDPDHWLAPVMVLPMDERTCAYAFQLPPGEQILDWWIVLAENGRRLRFGYDTAPGTGDGMQTWDDLNWERVQAGGFASLGAMPRPEPVEEREHPRVNGRAWNSADVARVTLQRPFRLLRSARSLIGEHP</sequence>
<reference evidence="2" key="2">
    <citation type="submission" date="2020-09" db="EMBL/GenBank/DDBJ databases">
        <authorList>
            <person name="Sun Q."/>
            <person name="Ohkuma M."/>
        </authorList>
    </citation>
    <scope>NUCLEOTIDE SEQUENCE</scope>
    <source>
        <strain evidence="2">JCM 4646</strain>
    </source>
</reference>
<proteinExistence type="predicted"/>
<dbReference type="RefSeq" id="WP_190208970.1">
    <property type="nucleotide sequence ID" value="NZ_BNBO01000001.1"/>
</dbReference>
<dbReference type="Proteomes" id="UP000617734">
    <property type="component" value="Unassembled WGS sequence"/>
</dbReference>